<evidence type="ECO:0000313" key="1">
    <source>
        <dbReference type="EMBL" id="MBO1081717.1"/>
    </source>
</evidence>
<dbReference type="Proteomes" id="UP001518989">
    <property type="component" value="Unassembled WGS sequence"/>
</dbReference>
<dbReference type="EMBL" id="JACTNG010000018">
    <property type="protein sequence ID" value="MBO1081717.1"/>
    <property type="molecule type" value="Genomic_DNA"/>
</dbReference>
<evidence type="ECO:0000313" key="2">
    <source>
        <dbReference type="Proteomes" id="UP001518989"/>
    </source>
</evidence>
<accession>A0ABS3KW51</accession>
<proteinExistence type="predicted"/>
<comment type="caution">
    <text evidence="1">The sequence shown here is derived from an EMBL/GenBank/DDBJ whole genome shotgun (WGS) entry which is preliminary data.</text>
</comment>
<sequence length="81" mass="9392">MAAARMGQPCPGDRIWYRQDWMLHVRCTCGHGASRPVWRWAADGCMDSRRPIWELVARMRCSRCGGKASSTQLTEPERQRR</sequence>
<reference evidence="1 2" key="1">
    <citation type="submission" date="2020-09" db="EMBL/GenBank/DDBJ databases">
        <title>Roseomonas.</title>
        <authorList>
            <person name="Zhu W."/>
        </authorList>
    </citation>
    <scope>NUCLEOTIDE SEQUENCE [LARGE SCALE GENOMIC DNA]</scope>
    <source>
        <strain evidence="1 2">573</strain>
    </source>
</reference>
<gene>
    <name evidence="1" type="ORF">IAI61_22035</name>
</gene>
<dbReference type="RefSeq" id="WP_207419899.1">
    <property type="nucleotide sequence ID" value="NZ_CP061181.1"/>
</dbReference>
<organism evidence="1 2">
    <name type="scientific">Roseomonas haemaphysalidis</name>
    <dbReference type="NCBI Taxonomy" id="2768162"/>
    <lineage>
        <taxon>Bacteria</taxon>
        <taxon>Pseudomonadati</taxon>
        <taxon>Pseudomonadota</taxon>
        <taxon>Alphaproteobacteria</taxon>
        <taxon>Acetobacterales</taxon>
        <taxon>Roseomonadaceae</taxon>
        <taxon>Roseomonas</taxon>
    </lineage>
</organism>
<name>A0ABS3KW51_9PROT</name>
<protein>
    <submittedName>
        <fullName evidence="1">Uncharacterized protein</fullName>
    </submittedName>
</protein>
<keyword evidence="2" id="KW-1185">Reference proteome</keyword>